<gene>
    <name evidence="2" type="ORF">CDV31_014436</name>
</gene>
<protein>
    <submittedName>
        <fullName evidence="2">Uncharacterized protein</fullName>
    </submittedName>
</protein>
<evidence type="ECO:0000313" key="2">
    <source>
        <dbReference type="EMBL" id="RSL94156.1"/>
    </source>
</evidence>
<evidence type="ECO:0000313" key="3">
    <source>
        <dbReference type="Proteomes" id="UP000288429"/>
    </source>
</evidence>
<reference evidence="2 3" key="1">
    <citation type="submission" date="2017-06" db="EMBL/GenBank/DDBJ databases">
        <title>Cmopartive genomic analysis of Ambrosia Fusariam Clade fungi.</title>
        <authorList>
            <person name="Stajich J.E."/>
            <person name="Carrillo J."/>
            <person name="Kijimoto T."/>
            <person name="Eskalen A."/>
            <person name="O'Donnell K."/>
            <person name="Kasson M."/>
        </authorList>
    </citation>
    <scope>NUCLEOTIDE SEQUENCE [LARGE SCALE GENOMIC DNA]</scope>
    <source>
        <strain evidence="2 3">NRRL 20438</strain>
    </source>
</reference>
<comment type="caution">
    <text evidence="2">The sequence shown here is derived from an EMBL/GenBank/DDBJ whole genome shotgun (WGS) entry which is preliminary data.</text>
</comment>
<evidence type="ECO:0000256" key="1">
    <source>
        <dbReference type="SAM" id="MobiDB-lite"/>
    </source>
</evidence>
<feature type="region of interest" description="Disordered" evidence="1">
    <location>
        <begin position="131"/>
        <end position="151"/>
    </location>
</feature>
<dbReference type="AlphaFoldDB" id="A0A428SWS6"/>
<accession>A0A428SWS6</accession>
<organism evidence="2 3">
    <name type="scientific">Fusarium ambrosium</name>
    <dbReference type="NCBI Taxonomy" id="131363"/>
    <lineage>
        <taxon>Eukaryota</taxon>
        <taxon>Fungi</taxon>
        <taxon>Dikarya</taxon>
        <taxon>Ascomycota</taxon>
        <taxon>Pezizomycotina</taxon>
        <taxon>Sordariomycetes</taxon>
        <taxon>Hypocreomycetidae</taxon>
        <taxon>Hypocreales</taxon>
        <taxon>Nectriaceae</taxon>
        <taxon>Fusarium</taxon>
        <taxon>Fusarium solani species complex</taxon>
    </lineage>
</organism>
<name>A0A428SWS6_9HYPO</name>
<proteinExistence type="predicted"/>
<feature type="region of interest" description="Disordered" evidence="1">
    <location>
        <begin position="177"/>
        <end position="230"/>
    </location>
</feature>
<dbReference type="EMBL" id="NIZV01000327">
    <property type="protein sequence ID" value="RSL94156.1"/>
    <property type="molecule type" value="Genomic_DNA"/>
</dbReference>
<sequence length="230" mass="25405">MATPSMSMDAELAAWKPFDEDADADTNWTGEEAPAFESSVEHTIPAEEAPLLYTPWQELQVAEDAKMEMAAQEARKAMTGSLYNHLRNSEIDWSIEGRYICRVVGMSCFGKKFDRRGLTVHLKGRPHLRYDAQVTPPRPQRPQTPVSAPMLPQLPARNRAVRVVMMEIDTSLSVESAMDITPPPSPLGRLGSGLVAQDQVMEDRPPTPPPSYPLDAVIPDSEAETSFGSE</sequence>
<keyword evidence="3" id="KW-1185">Reference proteome</keyword>
<dbReference type="Proteomes" id="UP000288429">
    <property type="component" value="Unassembled WGS sequence"/>
</dbReference>